<evidence type="ECO:0000256" key="3">
    <source>
        <dbReference type="ARBA" id="ARBA00023004"/>
    </source>
</evidence>
<dbReference type="RefSeq" id="WP_066919905.1">
    <property type="nucleotide sequence ID" value="NZ_CP011971.1"/>
</dbReference>
<evidence type="ECO:0000313" key="7">
    <source>
        <dbReference type="EMBL" id="AMN46876.1"/>
    </source>
</evidence>
<feature type="domain" description="Cytochrome c" evidence="6">
    <location>
        <begin position="370"/>
        <end position="477"/>
    </location>
</feature>
<dbReference type="PANTHER" id="PTHR30600">
    <property type="entry name" value="CYTOCHROME C PEROXIDASE-RELATED"/>
    <property type="match status" value="1"/>
</dbReference>
<dbReference type="InterPro" id="IPR036909">
    <property type="entry name" value="Cyt_c-like_dom_sf"/>
</dbReference>
<keyword evidence="8" id="KW-1185">Reference proteome</keyword>
<keyword evidence="3 4" id="KW-0408">Iron</keyword>
<dbReference type="OrthoDB" id="9805202at2"/>
<dbReference type="Proteomes" id="UP000070250">
    <property type="component" value="Chromosome"/>
</dbReference>
<dbReference type="PANTHER" id="PTHR30600:SF13">
    <property type="entry name" value="METHYLAMINE UTILIZATION PROTEIN"/>
    <property type="match status" value="1"/>
</dbReference>
<evidence type="ECO:0000256" key="2">
    <source>
        <dbReference type="ARBA" id="ARBA00022723"/>
    </source>
</evidence>
<dbReference type="Gene3D" id="1.10.760.10">
    <property type="entry name" value="Cytochrome c-like domain"/>
    <property type="match status" value="1"/>
</dbReference>
<evidence type="ECO:0000259" key="6">
    <source>
        <dbReference type="PROSITE" id="PS51007"/>
    </source>
</evidence>
<evidence type="ECO:0000313" key="8">
    <source>
        <dbReference type="Proteomes" id="UP000070250"/>
    </source>
</evidence>
<dbReference type="EMBL" id="CP011971">
    <property type="protein sequence ID" value="AMN46876.1"/>
    <property type="molecule type" value="Genomic_DNA"/>
</dbReference>
<dbReference type="STRING" id="465721.ACG33_07145"/>
<protein>
    <submittedName>
        <fullName evidence="7">Cytochrome B6</fullName>
    </submittedName>
</protein>
<dbReference type="GO" id="GO:0009055">
    <property type="term" value="F:electron transfer activity"/>
    <property type="evidence" value="ECO:0007669"/>
    <property type="project" value="InterPro"/>
</dbReference>
<accession>A0A127F8W7</accession>
<dbReference type="SUPFAM" id="SSF46626">
    <property type="entry name" value="Cytochrome c"/>
    <property type="match status" value="1"/>
</dbReference>
<keyword evidence="5" id="KW-0732">Signal</keyword>
<feature type="signal peptide" evidence="5">
    <location>
        <begin position="1"/>
        <end position="21"/>
    </location>
</feature>
<evidence type="ECO:0000256" key="5">
    <source>
        <dbReference type="SAM" id="SignalP"/>
    </source>
</evidence>
<evidence type="ECO:0000256" key="4">
    <source>
        <dbReference type="PROSITE-ProRule" id="PRU00433"/>
    </source>
</evidence>
<name>A0A127F8W7_STEDE</name>
<proteinExistence type="predicted"/>
<dbReference type="AlphaFoldDB" id="A0A127F8W7"/>
<dbReference type="KEGG" id="sdf:ACG33_07145"/>
<keyword evidence="1 4" id="KW-0349">Heme</keyword>
<sequence length="477" mass="53571">MTRSIWVIGGLCLLAMPAIQAQQSDTAARLSQELKTANIAQRADSSYMPVANDAELAELAKKLRAEKPAAAARHQALLESRYDLSNRPAQGVTMTRGKPVQAGVRVKLPPGMTWEKLSEMTPEEIHQQDLFPAGFLPLPHPIHAEGGMVFPKFMIDEIKRQEARDLSRFDLDFDLPDHFLPEFPAAIFLTTRPDLGDVSQGRLVTNRNFYELFGGILNPKQLEGLRLLVMPFPQQQFNQTSDRRSEHAHQGVACFDCHANGHTNAATHLVGDIRPQQFRHRIATPTLRGVNIQRLFGSQRALKTIEDFTEFEQRAAYFDGDTVIAVKKGVNVLERGSQVHDMAEFQELLDFPPAPKLNLLGRLDPAKASAQERRGEEVFFGKGQCSACHMAPFYTDNLMHNLQTERFYRARMINGRAAAADGPIKTFPLRGIKDSAPYLHDDRLLTLDDTVEFFNLILGTRLTQSEKQDLVAFLYTL</sequence>
<reference evidence="7 8" key="1">
    <citation type="submission" date="2015-06" db="EMBL/GenBank/DDBJ databases">
        <title>A Comprehensive Approach to Explore the Metabolic and Phylogenetic Diversity of Bacterial Steroid Degradation in the Environment: Testosterone as an Example.</title>
        <authorList>
            <person name="Yang F.-C."/>
            <person name="Chen Y.-L."/>
            <person name="Yu C.-P."/>
            <person name="Tang S.-L."/>
            <person name="Wang P.-H."/>
            <person name="Ismail W."/>
            <person name="Wang C.-H."/>
            <person name="Yang C.-Y."/>
            <person name="Chiang Y.-R."/>
        </authorList>
    </citation>
    <scope>NUCLEOTIDE SEQUENCE [LARGE SCALE GENOMIC DNA]</scope>
    <source>
        <strain evidence="7 8">DSM 18526</strain>
    </source>
</reference>
<dbReference type="InterPro" id="IPR051395">
    <property type="entry name" value="Cytochrome_c_Peroxidase/MauG"/>
</dbReference>
<dbReference type="PROSITE" id="PS51007">
    <property type="entry name" value="CYTC"/>
    <property type="match status" value="1"/>
</dbReference>
<feature type="chain" id="PRO_5007448325" evidence="5">
    <location>
        <begin position="22"/>
        <end position="477"/>
    </location>
</feature>
<gene>
    <name evidence="7" type="ORF">ACG33_07145</name>
</gene>
<dbReference type="InterPro" id="IPR009056">
    <property type="entry name" value="Cyt_c-like_dom"/>
</dbReference>
<dbReference type="GO" id="GO:0020037">
    <property type="term" value="F:heme binding"/>
    <property type="evidence" value="ECO:0007669"/>
    <property type="project" value="InterPro"/>
</dbReference>
<dbReference type="GO" id="GO:0004130">
    <property type="term" value="F:cytochrome-c peroxidase activity"/>
    <property type="evidence" value="ECO:0007669"/>
    <property type="project" value="TreeGrafter"/>
</dbReference>
<organism evidence="7 8">
    <name type="scientific">Steroidobacter denitrificans</name>
    <dbReference type="NCBI Taxonomy" id="465721"/>
    <lineage>
        <taxon>Bacteria</taxon>
        <taxon>Pseudomonadati</taxon>
        <taxon>Pseudomonadota</taxon>
        <taxon>Gammaproteobacteria</taxon>
        <taxon>Steroidobacterales</taxon>
        <taxon>Steroidobacteraceae</taxon>
        <taxon>Steroidobacter</taxon>
    </lineage>
</organism>
<dbReference type="GO" id="GO:0046872">
    <property type="term" value="F:metal ion binding"/>
    <property type="evidence" value="ECO:0007669"/>
    <property type="project" value="UniProtKB-KW"/>
</dbReference>
<keyword evidence="2 4" id="KW-0479">Metal-binding</keyword>
<evidence type="ECO:0000256" key="1">
    <source>
        <dbReference type="ARBA" id="ARBA00022617"/>
    </source>
</evidence>
<dbReference type="PATRIC" id="fig|465721.4.peg.1516"/>